<protein>
    <recommendedName>
        <fullName evidence="3 4">N5-carboxyaminoimidazole ribonucleotide mutase</fullName>
        <shortName evidence="3 4">N5-CAIR mutase</shortName>
        <ecNumber evidence="3 4">5.4.99.18</ecNumber>
    </recommendedName>
    <alternativeName>
        <fullName evidence="3">5-(carboxyamino)imidazole ribonucleotide mutase</fullName>
    </alternativeName>
</protein>
<keyword evidence="2 3" id="KW-0413">Isomerase</keyword>
<comment type="pathway">
    <text evidence="3 4">Purine metabolism; IMP biosynthesis via de novo pathway; 5-amino-1-(5-phospho-D-ribosyl)imidazole-4-carboxylate from 5-amino-1-(5-phospho-D-ribosyl)imidazole (N5-CAIR route): step 2/2.</text>
</comment>
<dbReference type="PANTHER" id="PTHR23046">
    <property type="entry name" value="PHOSPHORIBOSYLAMINOIMIDAZOLE CARBOXYLASE CATALYTIC SUBUNIT"/>
    <property type="match status" value="1"/>
</dbReference>
<comment type="similarity">
    <text evidence="3">Belongs to the AIR carboxylase family. Class I subfamily.</text>
</comment>
<evidence type="ECO:0000313" key="8">
    <source>
        <dbReference type="Proteomes" id="UP000709351"/>
    </source>
</evidence>
<dbReference type="NCBIfam" id="TIGR01162">
    <property type="entry name" value="purE"/>
    <property type="match status" value="1"/>
</dbReference>
<dbReference type="InterPro" id="IPR033747">
    <property type="entry name" value="PurE_ClassI"/>
</dbReference>
<dbReference type="GO" id="GO:0006189">
    <property type="term" value="P:'de novo' IMP biosynthetic process"/>
    <property type="evidence" value="ECO:0007669"/>
    <property type="project" value="UniProtKB-UniRule"/>
</dbReference>
<gene>
    <name evidence="3 7" type="primary">purE</name>
    <name evidence="7" type="ORF">HXM93_02000</name>
</gene>
<reference evidence="7" key="1">
    <citation type="submission" date="2020-04" db="EMBL/GenBank/DDBJ databases">
        <title>Deep metagenomics examines the oral microbiome during advanced dental caries in children, revealing novel taxa and co-occurrences with host molecules.</title>
        <authorList>
            <person name="Baker J.L."/>
            <person name="Morton J.T."/>
            <person name="Dinis M."/>
            <person name="Alvarez R."/>
            <person name="Tran N.C."/>
            <person name="Knight R."/>
            <person name="Edlund A."/>
        </authorList>
    </citation>
    <scope>NUCLEOTIDE SEQUENCE</scope>
    <source>
        <strain evidence="7">JCVI_24_bin.2</strain>
    </source>
</reference>
<name>A0A930DNM2_9FIRM</name>
<dbReference type="PANTHER" id="PTHR23046:SF2">
    <property type="entry name" value="PHOSPHORIBOSYLAMINOIMIDAZOLE CARBOXYLASE"/>
    <property type="match status" value="1"/>
</dbReference>
<dbReference type="SUPFAM" id="SSF52255">
    <property type="entry name" value="N5-CAIR mutase (phosphoribosylaminoimidazole carboxylase, PurE)"/>
    <property type="match status" value="1"/>
</dbReference>
<dbReference type="EMBL" id="JABZRD010000085">
    <property type="protein sequence ID" value="MBF1283296.1"/>
    <property type="molecule type" value="Genomic_DNA"/>
</dbReference>
<accession>A0A930DNM2</accession>
<dbReference type="InterPro" id="IPR024694">
    <property type="entry name" value="PurE_prokaryotes"/>
</dbReference>
<dbReference type="PIRSF" id="PIRSF001338">
    <property type="entry name" value="AIR_carboxylase"/>
    <property type="match status" value="1"/>
</dbReference>
<feature type="binding site" evidence="3 5">
    <location>
        <position position="12"/>
    </location>
    <ligand>
        <name>substrate</name>
    </ligand>
</feature>
<evidence type="ECO:0000256" key="1">
    <source>
        <dbReference type="ARBA" id="ARBA00022755"/>
    </source>
</evidence>
<dbReference type="SMART" id="SM01001">
    <property type="entry name" value="AIRC"/>
    <property type="match status" value="1"/>
</dbReference>
<feature type="binding site" evidence="3 5">
    <location>
        <position position="9"/>
    </location>
    <ligand>
        <name>substrate</name>
    </ligand>
</feature>
<comment type="function">
    <text evidence="3 4">Catalyzes the conversion of N5-carboxyaminoimidazole ribonucleotide (N5-CAIR) to 4-carboxy-5-aminoimidazole ribonucleotide (CAIR).</text>
</comment>
<proteinExistence type="inferred from homology"/>
<dbReference type="Proteomes" id="UP000709351">
    <property type="component" value="Unassembled WGS sequence"/>
</dbReference>
<evidence type="ECO:0000256" key="4">
    <source>
        <dbReference type="PIRNR" id="PIRNR001338"/>
    </source>
</evidence>
<evidence type="ECO:0000313" key="7">
    <source>
        <dbReference type="EMBL" id="MBF1283296.1"/>
    </source>
</evidence>
<dbReference type="InterPro" id="IPR000031">
    <property type="entry name" value="PurE_dom"/>
</dbReference>
<comment type="caution">
    <text evidence="7">The sequence shown here is derived from an EMBL/GenBank/DDBJ whole genome shotgun (WGS) entry which is preliminary data.</text>
</comment>
<evidence type="ECO:0000256" key="3">
    <source>
        <dbReference type="HAMAP-Rule" id="MF_01929"/>
    </source>
</evidence>
<dbReference type="Gene3D" id="3.40.50.1970">
    <property type="match status" value="1"/>
</dbReference>
<evidence type="ECO:0000256" key="5">
    <source>
        <dbReference type="PIRSR" id="PIRSR001338-1"/>
    </source>
</evidence>
<dbReference type="AlphaFoldDB" id="A0A930DNM2"/>
<feature type="domain" description="PurE" evidence="6">
    <location>
        <begin position="1"/>
        <end position="150"/>
    </location>
</feature>
<dbReference type="HAMAP" id="MF_01929">
    <property type="entry name" value="PurE_classI"/>
    <property type="match status" value="1"/>
</dbReference>
<feature type="binding site" evidence="3 5">
    <location>
        <position position="39"/>
    </location>
    <ligand>
        <name>substrate</name>
    </ligand>
</feature>
<dbReference type="GO" id="GO:0034023">
    <property type="term" value="F:5-(carboxyamino)imidazole ribonucleotide mutase activity"/>
    <property type="evidence" value="ECO:0007669"/>
    <property type="project" value="UniProtKB-UniRule"/>
</dbReference>
<sequence>MKVALIMGSISDEEIVKKAAAVLKDFSVDYECRVISAHRSLNLVLDYVESMEQNKIDIIIAFAGKAAHLAGVLAGLSIKPVIGVPVQSSCLDGMDALLSTVQMPKGVPVATVAINGAENAAILAVEMLALSNPDLREKLRLYKEEMKQSVQEMNERVCL</sequence>
<keyword evidence="1 3" id="KW-0658">Purine biosynthesis</keyword>
<organism evidence="7 8">
    <name type="scientific">Oribacterium parvum</name>
    <dbReference type="NCBI Taxonomy" id="1501329"/>
    <lineage>
        <taxon>Bacteria</taxon>
        <taxon>Bacillati</taxon>
        <taxon>Bacillota</taxon>
        <taxon>Clostridia</taxon>
        <taxon>Lachnospirales</taxon>
        <taxon>Lachnospiraceae</taxon>
        <taxon>Oribacterium</taxon>
    </lineage>
</organism>
<evidence type="ECO:0000259" key="6">
    <source>
        <dbReference type="SMART" id="SM01001"/>
    </source>
</evidence>
<dbReference type="Pfam" id="PF00731">
    <property type="entry name" value="AIRC"/>
    <property type="match status" value="1"/>
</dbReference>
<keyword evidence="7" id="KW-0456">Lyase</keyword>
<dbReference type="EC" id="5.4.99.18" evidence="3 4"/>
<comment type="catalytic activity">
    <reaction evidence="3 4">
        <text>5-carboxyamino-1-(5-phospho-D-ribosyl)imidazole + H(+) = 5-amino-1-(5-phospho-D-ribosyl)imidazole-4-carboxylate</text>
        <dbReference type="Rhea" id="RHEA:13193"/>
        <dbReference type="ChEBI" id="CHEBI:15378"/>
        <dbReference type="ChEBI" id="CHEBI:58730"/>
        <dbReference type="ChEBI" id="CHEBI:77657"/>
        <dbReference type="EC" id="5.4.99.18"/>
    </reaction>
</comment>
<dbReference type="GO" id="GO:0016829">
    <property type="term" value="F:lyase activity"/>
    <property type="evidence" value="ECO:0007669"/>
    <property type="project" value="UniProtKB-KW"/>
</dbReference>
<evidence type="ECO:0000256" key="2">
    <source>
        <dbReference type="ARBA" id="ARBA00023235"/>
    </source>
</evidence>